<dbReference type="Pfam" id="PF17775">
    <property type="entry name" value="YchJ_M-like"/>
    <property type="match status" value="1"/>
</dbReference>
<dbReference type="InterPro" id="IPR023006">
    <property type="entry name" value="YchJ-like"/>
</dbReference>
<dbReference type="SUPFAM" id="SSF54427">
    <property type="entry name" value="NTF2-like"/>
    <property type="match status" value="1"/>
</dbReference>
<comment type="similarity">
    <text evidence="1">Belongs to the UPF0225 family.</text>
</comment>
<reference evidence="4" key="1">
    <citation type="journal article" date="2022" name="bioRxiv">
        <title>Discovery and biosynthetic assessment of Streptomyces ortus sp nov. isolated from a deep-sea sponge.</title>
        <authorList>
            <person name="Williams S.E."/>
        </authorList>
    </citation>
    <scope>NUCLEOTIDE SEQUENCE</scope>
    <source>
        <strain evidence="4">A15ISP2-DRY2</strain>
    </source>
</reference>
<dbReference type="PANTHER" id="PTHR33747">
    <property type="entry name" value="UPF0225 PROTEIN SCO1677"/>
    <property type="match status" value="1"/>
</dbReference>
<organism evidence="4 5">
    <name type="scientific">Streptomyces ortus</name>
    <dbReference type="NCBI Taxonomy" id="2867268"/>
    <lineage>
        <taxon>Bacteria</taxon>
        <taxon>Bacillati</taxon>
        <taxon>Actinomycetota</taxon>
        <taxon>Actinomycetes</taxon>
        <taxon>Kitasatosporales</taxon>
        <taxon>Streptomycetaceae</taxon>
        <taxon>Streptomyces</taxon>
    </lineage>
</organism>
<evidence type="ECO:0000259" key="3">
    <source>
        <dbReference type="Pfam" id="PF17775"/>
    </source>
</evidence>
<accession>A0ABT3UYA3</accession>
<dbReference type="EMBL" id="JAIFZO010000002">
    <property type="protein sequence ID" value="MCX4232482.1"/>
    <property type="molecule type" value="Genomic_DNA"/>
</dbReference>
<feature type="region of interest" description="Disordered" evidence="2">
    <location>
        <begin position="1"/>
        <end position="20"/>
    </location>
</feature>
<dbReference type="PANTHER" id="PTHR33747:SF1">
    <property type="entry name" value="ADENYLATE CYCLASE-ASSOCIATED CAP C-TERMINAL DOMAIN-CONTAINING PROTEIN"/>
    <property type="match status" value="1"/>
</dbReference>
<evidence type="ECO:0000313" key="5">
    <source>
        <dbReference type="Proteomes" id="UP001165590"/>
    </source>
</evidence>
<dbReference type="InterPro" id="IPR048469">
    <property type="entry name" value="YchJ-like_M"/>
</dbReference>
<feature type="compositionally biased region" description="Basic residues" evidence="2">
    <location>
        <begin position="1"/>
        <end position="12"/>
    </location>
</feature>
<dbReference type="Proteomes" id="UP001165590">
    <property type="component" value="Unassembled WGS sequence"/>
</dbReference>
<evidence type="ECO:0000256" key="2">
    <source>
        <dbReference type="SAM" id="MobiDB-lite"/>
    </source>
</evidence>
<evidence type="ECO:0000313" key="4">
    <source>
        <dbReference type="EMBL" id="MCX4232482.1"/>
    </source>
</evidence>
<sequence length="140" mass="15646">MPRRTPHSRNQRRSAPARNPSCPCGLAETYEACCGRFHRGEGAAPTAEALMRSRYCAFVTRDEAYLLRTWHPRTRPPHLDLDPAMRWTGLEILATTEGTPFHTTGTVTFRASYAGGSLHEHSRFERADGGAWAYTNGDVL</sequence>
<proteinExistence type="inferred from homology"/>
<dbReference type="RefSeq" id="WP_267025532.1">
    <property type="nucleotide sequence ID" value="NZ_JAIFZO010000002.1"/>
</dbReference>
<dbReference type="HAMAP" id="MF_00612">
    <property type="entry name" value="UPF0225"/>
    <property type="match status" value="1"/>
</dbReference>
<name>A0ABT3UYA3_9ACTN</name>
<comment type="caution">
    <text evidence="4">The sequence shown here is derived from an EMBL/GenBank/DDBJ whole genome shotgun (WGS) entry which is preliminary data.</text>
</comment>
<dbReference type="InterPro" id="IPR032710">
    <property type="entry name" value="NTF2-like_dom_sf"/>
</dbReference>
<dbReference type="Gene3D" id="3.10.450.50">
    <property type="match status" value="1"/>
</dbReference>
<evidence type="ECO:0000256" key="1">
    <source>
        <dbReference type="HAMAP-Rule" id="MF_00612"/>
    </source>
</evidence>
<feature type="domain" description="YchJ-like middle NTF2-like" evidence="3">
    <location>
        <begin position="46"/>
        <end position="137"/>
    </location>
</feature>
<keyword evidence="5" id="KW-1185">Reference proteome</keyword>
<protein>
    <recommendedName>
        <fullName evidence="1">UPF0225 protein K3769_06760</fullName>
    </recommendedName>
</protein>
<gene>
    <name evidence="4" type="ORF">K3769_06760</name>
</gene>